<evidence type="ECO:0000256" key="1">
    <source>
        <dbReference type="SAM" id="MobiDB-lite"/>
    </source>
</evidence>
<evidence type="ECO:0000313" key="3">
    <source>
        <dbReference type="Proteomes" id="UP000800039"/>
    </source>
</evidence>
<dbReference type="RefSeq" id="XP_040785807.1">
    <property type="nucleotide sequence ID" value="XM_040932001.1"/>
</dbReference>
<evidence type="ECO:0000313" key="2">
    <source>
        <dbReference type="EMBL" id="KAF1843244.1"/>
    </source>
</evidence>
<proteinExistence type="predicted"/>
<protein>
    <submittedName>
        <fullName evidence="2">Uncharacterized protein</fullName>
    </submittedName>
</protein>
<gene>
    <name evidence="2" type="ORF">K460DRAFT_357001</name>
</gene>
<dbReference type="EMBL" id="ML976617">
    <property type="protein sequence ID" value="KAF1843244.1"/>
    <property type="molecule type" value="Genomic_DNA"/>
</dbReference>
<dbReference type="AlphaFoldDB" id="A0A9P4L6F5"/>
<organism evidence="2 3">
    <name type="scientific">Cucurbitaria berberidis CBS 394.84</name>
    <dbReference type="NCBI Taxonomy" id="1168544"/>
    <lineage>
        <taxon>Eukaryota</taxon>
        <taxon>Fungi</taxon>
        <taxon>Dikarya</taxon>
        <taxon>Ascomycota</taxon>
        <taxon>Pezizomycotina</taxon>
        <taxon>Dothideomycetes</taxon>
        <taxon>Pleosporomycetidae</taxon>
        <taxon>Pleosporales</taxon>
        <taxon>Pleosporineae</taxon>
        <taxon>Cucurbitariaceae</taxon>
        <taxon>Cucurbitaria</taxon>
    </lineage>
</organism>
<accession>A0A9P4L6F5</accession>
<dbReference type="GeneID" id="63849253"/>
<comment type="caution">
    <text evidence="2">The sequence shown here is derived from an EMBL/GenBank/DDBJ whole genome shotgun (WGS) entry which is preliminary data.</text>
</comment>
<feature type="region of interest" description="Disordered" evidence="1">
    <location>
        <begin position="190"/>
        <end position="221"/>
    </location>
</feature>
<keyword evidence="3" id="KW-1185">Reference proteome</keyword>
<dbReference type="Proteomes" id="UP000800039">
    <property type="component" value="Unassembled WGS sequence"/>
</dbReference>
<sequence length="221" mass="25568">MPPHVEESLQRGALMSNNCDRSAHFLKRMAEDLFCRLDPGAKVSWMILVPQGRYTFAFNKPFRAVQHSVLLVDLSDGRQLILDPTGEQFGIPREHRFLPAHEYMKRYMVPSDDWEGRRTWILLDAENEQEMVDKIELFWKNAKETAESCVEVWVKNILLLSHSSLEVVLDSGTQYMDQEEKLLDMFERELAKQGSGSEKEEEEEEEEEEVGAIGNMADNTD</sequence>
<feature type="compositionally biased region" description="Acidic residues" evidence="1">
    <location>
        <begin position="199"/>
        <end position="210"/>
    </location>
</feature>
<reference evidence="2" key="1">
    <citation type="submission" date="2020-01" db="EMBL/GenBank/DDBJ databases">
        <authorList>
            <consortium name="DOE Joint Genome Institute"/>
            <person name="Haridas S."/>
            <person name="Albert R."/>
            <person name="Binder M."/>
            <person name="Bloem J."/>
            <person name="Labutti K."/>
            <person name="Salamov A."/>
            <person name="Andreopoulos B."/>
            <person name="Baker S.E."/>
            <person name="Barry K."/>
            <person name="Bills G."/>
            <person name="Bluhm B.H."/>
            <person name="Cannon C."/>
            <person name="Castanera R."/>
            <person name="Culley D.E."/>
            <person name="Daum C."/>
            <person name="Ezra D."/>
            <person name="Gonzalez J.B."/>
            <person name="Henrissat B."/>
            <person name="Kuo A."/>
            <person name="Liang C."/>
            <person name="Lipzen A."/>
            <person name="Lutzoni F."/>
            <person name="Magnuson J."/>
            <person name="Mondo S."/>
            <person name="Nolan M."/>
            <person name="Ohm R."/>
            <person name="Pangilinan J."/>
            <person name="Park H.-J."/>
            <person name="Ramirez L."/>
            <person name="Alfaro M."/>
            <person name="Sun H."/>
            <person name="Tritt A."/>
            <person name="Yoshinaga Y."/>
            <person name="Zwiers L.-H."/>
            <person name="Turgeon B.G."/>
            <person name="Goodwin S.B."/>
            <person name="Spatafora J.W."/>
            <person name="Crous P.W."/>
            <person name="Grigoriev I.V."/>
        </authorList>
    </citation>
    <scope>NUCLEOTIDE SEQUENCE</scope>
    <source>
        <strain evidence="2">CBS 394.84</strain>
    </source>
</reference>
<name>A0A9P4L6F5_9PLEO</name>
<dbReference type="OrthoDB" id="3800592at2759"/>